<sequence>MTASWKDIVSPSGPVSEVTASQVIHGPSIPPQQRLLTYSPDQWEDFVHEWVHYCLKKSYKQVQRFSGAGDMGIDVVGFVGAQRLKGAWDNYQCKHYDHALTPGDVWPEFGKIIWYSFKGEYAIPCRYYFVSPWGAGTKLSRLLGNAAKLREELIANWDKNVKSAITSTQEVPLDSALRAYVDAFDFSIFEAKTALQLVDDHRTTPVHAARFGGGLPPRPAAGKPPTAVDSAESRYVTQLLGAYSEHTGTPVTDPSALSKPKLKEHFRRQREAFYEAEALRVFARDTVPPGTFESLQDDIYDGVIDTHDANYADGFEKVCAVTKAARDMQITANALISCTNPKDRDGVCHQLVNEERLGWTRS</sequence>
<evidence type="ECO:0000259" key="1">
    <source>
        <dbReference type="Pfam" id="PF20282"/>
    </source>
</evidence>
<organism evidence="2 3">
    <name type="scientific">Azotobacter chroococcum NCIMB 8003</name>
    <dbReference type="NCBI Taxonomy" id="1328314"/>
    <lineage>
        <taxon>Bacteria</taxon>
        <taxon>Pseudomonadati</taxon>
        <taxon>Pseudomonadota</taxon>
        <taxon>Gammaproteobacteria</taxon>
        <taxon>Pseudomonadales</taxon>
        <taxon>Pseudomonadaceae</taxon>
        <taxon>Azotobacter</taxon>
    </lineage>
</organism>
<reference evidence="2 3" key="1">
    <citation type="journal article" date="2015" name="PLoS ONE">
        <title>Azotobacter Genomes: The Genome of Azotobacter chroococcum NCIMB 8003 (ATCC 4412).</title>
        <authorList>
            <person name="Robson R.L."/>
            <person name="Jones R."/>
            <person name="Robson R.M."/>
            <person name="Schwartz A."/>
            <person name="Richardson T.H."/>
        </authorList>
    </citation>
    <scope>NUCLEOTIDE SEQUENCE [LARGE SCALE GENOMIC DNA]</scope>
    <source>
        <strain evidence="2 3">NCIMB 8003</strain>
        <plasmid evidence="3">Plasmid pAcX50c</plasmid>
    </source>
</reference>
<dbReference type="AlphaFoldDB" id="A0A0C4WS07"/>
<gene>
    <name evidence="2" type="ORF">Achr_c250</name>
</gene>
<keyword evidence="3" id="KW-1185">Reference proteome</keyword>
<dbReference type="Proteomes" id="UP000068210">
    <property type="component" value="Plasmid pAcX50c"/>
</dbReference>
<dbReference type="EMBL" id="CP010418">
    <property type="protein sequence ID" value="AJE23506.1"/>
    <property type="molecule type" value="Genomic_DNA"/>
</dbReference>
<proteinExistence type="predicted"/>
<dbReference type="Pfam" id="PF20282">
    <property type="entry name" value="CTD6"/>
    <property type="match status" value="1"/>
</dbReference>
<dbReference type="RefSeq" id="WP_040107078.1">
    <property type="nucleotide sequence ID" value="NZ_CP010418.1"/>
</dbReference>
<name>A0A0C4WS07_9GAMM</name>
<dbReference type="InterPro" id="IPR046914">
    <property type="entry name" value="ABC-3C_CTD6"/>
</dbReference>
<dbReference type="KEGG" id="acx:Achr_c250"/>
<dbReference type="HOGENOM" id="CLU_065352_0_0_6"/>
<geneLocation type="plasmid" evidence="2 3">
    <name>pAcX50c</name>
</geneLocation>
<protein>
    <recommendedName>
        <fullName evidence="1">ABC-three component systems C-terminal domain-containing protein</fullName>
    </recommendedName>
</protein>
<evidence type="ECO:0000313" key="3">
    <source>
        <dbReference type="Proteomes" id="UP000068210"/>
    </source>
</evidence>
<evidence type="ECO:0000313" key="2">
    <source>
        <dbReference type="EMBL" id="AJE23506.1"/>
    </source>
</evidence>
<accession>A0A0C4WS07</accession>
<feature type="domain" description="ABC-three component systems C-terminal" evidence="1">
    <location>
        <begin position="232"/>
        <end position="359"/>
    </location>
</feature>
<keyword evidence="2" id="KW-0614">Plasmid</keyword>